<dbReference type="Gene3D" id="3.40.50.450">
    <property type="match status" value="1"/>
</dbReference>
<proteinExistence type="predicted"/>
<comment type="caution">
    <text evidence="1">The sequence shown here is derived from an EMBL/GenBank/DDBJ whole genome shotgun (WGS) entry which is preliminary data.</text>
</comment>
<dbReference type="Proteomes" id="UP000598971">
    <property type="component" value="Unassembled WGS sequence"/>
</dbReference>
<protein>
    <recommendedName>
        <fullName evidence="3">Nucleoside 2-deoxyribosyltransferase</fullName>
    </recommendedName>
</protein>
<dbReference type="RefSeq" id="WP_171606465.1">
    <property type="nucleotide sequence ID" value="NZ_WHPF01000002.1"/>
</dbReference>
<dbReference type="EMBL" id="WHPF01000002">
    <property type="protein sequence ID" value="NNV54548.1"/>
    <property type="molecule type" value="Genomic_DNA"/>
</dbReference>
<evidence type="ECO:0008006" key="3">
    <source>
        <dbReference type="Google" id="ProtNLM"/>
    </source>
</evidence>
<gene>
    <name evidence="1" type="ORF">GD597_03680</name>
</gene>
<reference evidence="1" key="1">
    <citation type="submission" date="2019-10" db="EMBL/GenBank/DDBJ databases">
        <title>Draft genome sequence of Panacibacter sp. KCS-6.</title>
        <authorList>
            <person name="Yim K.J."/>
        </authorList>
    </citation>
    <scope>NUCLEOTIDE SEQUENCE</scope>
    <source>
        <strain evidence="1">KCS-6</strain>
    </source>
</reference>
<accession>A0A8J8FDE4</accession>
<sequence length="163" mass="18142">MKIYIASSWKNQHGVEMLTALLRQNGHEVVSWVENNYGENHNHVTKAFPFEEWVNGSEAVQSFVFDTDGATKSDLVIYYAPSGKDACAELGAAWASNVPIIGLYAKGEDLGLMRKMVSNWYSRYTEILEAVEVIEANKAIKQIIPLPAYVGSESMRIDNNPIG</sequence>
<evidence type="ECO:0000313" key="1">
    <source>
        <dbReference type="EMBL" id="NNV54548.1"/>
    </source>
</evidence>
<dbReference type="SUPFAM" id="SSF52309">
    <property type="entry name" value="N-(deoxy)ribosyltransferase-like"/>
    <property type="match status" value="1"/>
</dbReference>
<evidence type="ECO:0000313" key="2">
    <source>
        <dbReference type="Proteomes" id="UP000598971"/>
    </source>
</evidence>
<organism evidence="1 2">
    <name type="scientific">Limnovirga soli</name>
    <dbReference type="NCBI Taxonomy" id="2656915"/>
    <lineage>
        <taxon>Bacteria</taxon>
        <taxon>Pseudomonadati</taxon>
        <taxon>Bacteroidota</taxon>
        <taxon>Chitinophagia</taxon>
        <taxon>Chitinophagales</taxon>
        <taxon>Chitinophagaceae</taxon>
        <taxon>Limnovirga</taxon>
    </lineage>
</organism>
<name>A0A8J8FDE4_9BACT</name>
<keyword evidence="2" id="KW-1185">Reference proteome</keyword>
<dbReference type="AlphaFoldDB" id="A0A8J8FDE4"/>